<dbReference type="Proteomes" id="UP001497512">
    <property type="component" value="Chromosome 9"/>
</dbReference>
<name>A0ABP0V500_9BRYO</name>
<dbReference type="PANTHER" id="PTHR34454">
    <property type="entry name" value="TUNICAMYCIN INDUCED PROTEIN"/>
    <property type="match status" value="1"/>
</dbReference>
<evidence type="ECO:0008006" key="3">
    <source>
        <dbReference type="Google" id="ProtNLM"/>
    </source>
</evidence>
<evidence type="ECO:0000313" key="1">
    <source>
        <dbReference type="EMBL" id="CAK9237896.1"/>
    </source>
</evidence>
<sequence length="441" mass="47869">MELRRSYRVMFLLVGILFGLLVQEHAILMGATALQKDQTPAVAQEAVSSTVDSIIQRMGWSKDDVDLSRIDTRDARLGQTLIYEFDIRVGDVIIPLRLSEEITSWQYLDELPGSGNENLEKAGDEEKGGIDVWRPEAFAAVLAPFQVAGPVDLWIQDAEELRLSMPHDVDAGKLKKVVLADGAAVTVRGAREVSLSRPLQLPLPLAQSPEGKGLATSLIALASRLRSASLGHGTPLLSLRIVGPTSLTAAAAPTEASEPERARLKVKRLGSGAVELTSPGPSGALVSLSDSMGEDAWMWPLPLLNMSKLQALEQALIKTLGPSVYKKGSFQLLKAKVSAASFVQMQFELEKKVTEESLSSDEFWPDWATKPSVERLEFELLAKVEGDRLIPIRAQHLEPVLPTIAISPAANIDANFTMKSPAFLPPPGAMTLDVDWEGIMD</sequence>
<keyword evidence="2" id="KW-1185">Reference proteome</keyword>
<proteinExistence type="predicted"/>
<dbReference type="InterPro" id="IPR053283">
    <property type="entry name" value="TUNICAMYCIN_INDUCED_1"/>
</dbReference>
<dbReference type="EMBL" id="OZ019901">
    <property type="protein sequence ID" value="CAK9237896.1"/>
    <property type="molecule type" value="Genomic_DNA"/>
</dbReference>
<accession>A0ABP0V500</accession>
<organism evidence="1 2">
    <name type="scientific">Sphagnum troendelagicum</name>
    <dbReference type="NCBI Taxonomy" id="128251"/>
    <lineage>
        <taxon>Eukaryota</taxon>
        <taxon>Viridiplantae</taxon>
        <taxon>Streptophyta</taxon>
        <taxon>Embryophyta</taxon>
        <taxon>Bryophyta</taxon>
        <taxon>Sphagnophytina</taxon>
        <taxon>Sphagnopsida</taxon>
        <taxon>Sphagnales</taxon>
        <taxon>Sphagnaceae</taxon>
        <taxon>Sphagnum</taxon>
    </lineage>
</organism>
<gene>
    <name evidence="1" type="ORF">CSSPTR1EN2_LOCUS23932</name>
</gene>
<reference evidence="1" key="1">
    <citation type="submission" date="2024-02" db="EMBL/GenBank/DDBJ databases">
        <authorList>
            <consortium name="ELIXIR-Norway"/>
            <consortium name="Elixir Norway"/>
        </authorList>
    </citation>
    <scope>NUCLEOTIDE SEQUENCE</scope>
</reference>
<evidence type="ECO:0000313" key="2">
    <source>
        <dbReference type="Proteomes" id="UP001497512"/>
    </source>
</evidence>
<dbReference type="PANTHER" id="PTHR34454:SF2">
    <property type="entry name" value="PROTEIN TUNICAMYCIN INDUCED 1"/>
    <property type="match status" value="1"/>
</dbReference>
<protein>
    <recommendedName>
        <fullName evidence="3">Tunicamycin induced 1</fullName>
    </recommendedName>
</protein>